<dbReference type="InterPro" id="IPR037272">
    <property type="entry name" value="SNS_sf"/>
</dbReference>
<evidence type="ECO:0000256" key="4">
    <source>
        <dbReference type="ARBA" id="ARBA00022692"/>
    </source>
</evidence>
<organism evidence="10 11">
    <name type="scientific">Potamilus streckersoni</name>
    <dbReference type="NCBI Taxonomy" id="2493646"/>
    <lineage>
        <taxon>Eukaryota</taxon>
        <taxon>Metazoa</taxon>
        <taxon>Spiralia</taxon>
        <taxon>Lophotrochozoa</taxon>
        <taxon>Mollusca</taxon>
        <taxon>Bivalvia</taxon>
        <taxon>Autobranchia</taxon>
        <taxon>Heteroconchia</taxon>
        <taxon>Palaeoheterodonta</taxon>
        <taxon>Unionida</taxon>
        <taxon>Unionoidea</taxon>
        <taxon>Unionidae</taxon>
        <taxon>Ambleminae</taxon>
        <taxon>Lampsilini</taxon>
        <taxon>Potamilus</taxon>
    </lineage>
</organism>
<evidence type="ECO:0000256" key="1">
    <source>
        <dbReference type="ARBA" id="ARBA00004141"/>
    </source>
</evidence>
<keyword evidence="6 9" id="KW-0472">Membrane</keyword>
<evidence type="ECO:0000256" key="6">
    <source>
        <dbReference type="ARBA" id="ARBA00023136"/>
    </source>
</evidence>
<keyword evidence="7" id="KW-0325">Glycoprotein</keyword>
<evidence type="ECO:0000313" key="10">
    <source>
        <dbReference type="EMBL" id="KAK3594646.1"/>
    </source>
</evidence>
<gene>
    <name evidence="10" type="ORF">CHS0354_003569</name>
</gene>
<feature type="region of interest" description="Disordered" evidence="8">
    <location>
        <begin position="1"/>
        <end position="21"/>
    </location>
</feature>
<dbReference type="GO" id="GO:0005283">
    <property type="term" value="F:amino acid:sodium symporter activity"/>
    <property type="evidence" value="ECO:0007669"/>
    <property type="project" value="TreeGrafter"/>
</dbReference>
<feature type="region of interest" description="Disordered" evidence="8">
    <location>
        <begin position="47"/>
        <end position="99"/>
    </location>
</feature>
<keyword evidence="4 9" id="KW-0812">Transmembrane</keyword>
<keyword evidence="5 9" id="KW-1133">Transmembrane helix</keyword>
<evidence type="ECO:0000256" key="8">
    <source>
        <dbReference type="SAM" id="MobiDB-lite"/>
    </source>
</evidence>
<evidence type="ECO:0000256" key="2">
    <source>
        <dbReference type="ARBA" id="ARBA00006459"/>
    </source>
</evidence>
<dbReference type="PANTHER" id="PTHR11616:SF321">
    <property type="entry name" value="SODIUM-DEPENDENT NUTRIENT AMINO ACID TRANSPORTER 1-RELATED"/>
    <property type="match status" value="1"/>
</dbReference>
<accession>A0AAE0VYC7</accession>
<reference evidence="10" key="1">
    <citation type="journal article" date="2021" name="Genome Biol. Evol.">
        <title>A High-Quality Reference Genome for a Parasitic Bivalve with Doubly Uniparental Inheritance (Bivalvia: Unionida).</title>
        <authorList>
            <person name="Smith C.H."/>
        </authorList>
    </citation>
    <scope>NUCLEOTIDE SEQUENCE</scope>
    <source>
        <strain evidence="10">CHS0354</strain>
    </source>
</reference>
<dbReference type="PROSITE" id="PS50267">
    <property type="entry name" value="NA_NEUROTRAN_SYMP_3"/>
    <property type="match status" value="1"/>
</dbReference>
<feature type="transmembrane region" description="Helical" evidence="9">
    <location>
        <begin position="156"/>
        <end position="176"/>
    </location>
</feature>
<reference evidence="10" key="3">
    <citation type="submission" date="2023-05" db="EMBL/GenBank/DDBJ databases">
        <authorList>
            <person name="Smith C.H."/>
        </authorList>
    </citation>
    <scope>NUCLEOTIDE SEQUENCE</scope>
    <source>
        <strain evidence="10">CHS0354</strain>
        <tissue evidence="10">Mantle</tissue>
    </source>
</reference>
<protein>
    <submittedName>
        <fullName evidence="10">Uncharacterized protein</fullName>
    </submittedName>
</protein>
<comment type="similarity">
    <text evidence="2">Belongs to the sodium:neurotransmitter symporter (SNF) (TC 2.A.22) family.</text>
</comment>
<keyword evidence="11" id="KW-1185">Reference proteome</keyword>
<comment type="subcellular location">
    <subcellularLocation>
        <location evidence="1">Membrane</location>
        <topology evidence="1">Multi-pass membrane protein</topology>
    </subcellularLocation>
</comment>
<evidence type="ECO:0000256" key="5">
    <source>
        <dbReference type="ARBA" id="ARBA00022989"/>
    </source>
</evidence>
<sequence length="381" mass="42719">MKIPVSGMGEKPANQSAASAYEYTEVMETNEELDEDQIRGLDMDMEGTDDVFEIPKPTLQDPELSILDKDESSEQKPIPPPRQDSYMEQKPIPPPRKDSCMQRHLVDKISTYIEEPEEEHQYWDRQFKYLLACVAFVSGLGTVLKFPGLAVRHGGGAFFVAYMVMMLLCGCPMVYLETTLGQYSTGGPVTVWKVVLLFRGLGTCMLVVSVLLSLYYVMEVVWAVVYLSLSIFGCIQGKMPWINYTSALLGAENVDNLPQVYNKSRAEGLAISSVNSTNFEHSIMDTPAHHYFYTEILNLSHGLEHIGLPQWYLVLSLLLVWVVIFCCLFHGAKSLGKVVCVTAVLPYLILPVLFVISCLSPGSLDGIKYFLNPQWRMLDLG</sequence>
<evidence type="ECO:0000256" key="7">
    <source>
        <dbReference type="ARBA" id="ARBA00023180"/>
    </source>
</evidence>
<dbReference type="Pfam" id="PF00209">
    <property type="entry name" value="SNF"/>
    <property type="match status" value="1"/>
</dbReference>
<dbReference type="AlphaFoldDB" id="A0AAE0VYC7"/>
<dbReference type="GO" id="GO:0005886">
    <property type="term" value="C:plasma membrane"/>
    <property type="evidence" value="ECO:0007669"/>
    <property type="project" value="TreeGrafter"/>
</dbReference>
<feature type="transmembrane region" description="Helical" evidence="9">
    <location>
        <begin position="338"/>
        <end position="362"/>
    </location>
</feature>
<proteinExistence type="inferred from homology"/>
<evidence type="ECO:0000256" key="3">
    <source>
        <dbReference type="ARBA" id="ARBA00022448"/>
    </source>
</evidence>
<dbReference type="PRINTS" id="PR00176">
    <property type="entry name" value="NANEUSMPORT"/>
</dbReference>
<feature type="transmembrane region" description="Helical" evidence="9">
    <location>
        <begin position="311"/>
        <end position="331"/>
    </location>
</feature>
<feature type="transmembrane region" description="Helical" evidence="9">
    <location>
        <begin position="196"/>
        <end position="218"/>
    </location>
</feature>
<comment type="caution">
    <text evidence="10">The sequence shown here is derived from an EMBL/GenBank/DDBJ whole genome shotgun (WGS) entry which is preliminary data.</text>
</comment>
<dbReference type="GO" id="GO:0089718">
    <property type="term" value="P:amino acid import across plasma membrane"/>
    <property type="evidence" value="ECO:0007669"/>
    <property type="project" value="TreeGrafter"/>
</dbReference>
<dbReference type="EMBL" id="JAEAOA010000282">
    <property type="protein sequence ID" value="KAK3594646.1"/>
    <property type="molecule type" value="Genomic_DNA"/>
</dbReference>
<keyword evidence="3" id="KW-0813">Transport</keyword>
<dbReference type="PANTHER" id="PTHR11616">
    <property type="entry name" value="SODIUM/CHLORIDE DEPENDENT TRANSPORTER"/>
    <property type="match status" value="1"/>
</dbReference>
<feature type="transmembrane region" description="Helical" evidence="9">
    <location>
        <begin position="129"/>
        <end position="150"/>
    </location>
</feature>
<dbReference type="InterPro" id="IPR000175">
    <property type="entry name" value="Na/ntran_symport"/>
</dbReference>
<evidence type="ECO:0000256" key="9">
    <source>
        <dbReference type="SAM" id="Phobius"/>
    </source>
</evidence>
<name>A0AAE0VYC7_9BIVA</name>
<dbReference type="Proteomes" id="UP001195483">
    <property type="component" value="Unassembled WGS sequence"/>
</dbReference>
<reference evidence="10" key="2">
    <citation type="journal article" date="2021" name="Genome Biol. Evol.">
        <title>Developing a high-quality reference genome for a parasitic bivalve with doubly uniparental inheritance (Bivalvia: Unionida).</title>
        <authorList>
            <person name="Smith C.H."/>
        </authorList>
    </citation>
    <scope>NUCLEOTIDE SEQUENCE</scope>
    <source>
        <strain evidence="10">CHS0354</strain>
        <tissue evidence="10">Mantle</tissue>
    </source>
</reference>
<dbReference type="GO" id="GO:0015179">
    <property type="term" value="F:L-amino acid transmembrane transporter activity"/>
    <property type="evidence" value="ECO:0007669"/>
    <property type="project" value="TreeGrafter"/>
</dbReference>
<dbReference type="SUPFAM" id="SSF161070">
    <property type="entry name" value="SNF-like"/>
    <property type="match status" value="1"/>
</dbReference>
<evidence type="ECO:0000313" key="11">
    <source>
        <dbReference type="Proteomes" id="UP001195483"/>
    </source>
</evidence>